<dbReference type="InterPro" id="IPR006268">
    <property type="entry name" value="DAHP_syn_2"/>
</dbReference>
<dbReference type="NCBIfam" id="TIGR01361">
    <property type="entry name" value="DAHP_synth_Bsub"/>
    <property type="match status" value="1"/>
</dbReference>
<dbReference type="Pfam" id="PF00793">
    <property type="entry name" value="DAHP_synth_1"/>
    <property type="match status" value="1"/>
</dbReference>
<evidence type="ECO:0000259" key="3">
    <source>
        <dbReference type="Pfam" id="PF18152"/>
    </source>
</evidence>
<dbReference type="Gene3D" id="3.20.20.70">
    <property type="entry name" value="Aldolase class I"/>
    <property type="match status" value="1"/>
</dbReference>
<keyword evidence="1 4" id="KW-0808">Transferase</keyword>
<dbReference type="GO" id="GO:0016832">
    <property type="term" value="F:aldehyde-lyase activity"/>
    <property type="evidence" value="ECO:0007669"/>
    <property type="project" value="InterPro"/>
</dbReference>
<feature type="domain" description="DAHP synthase ferredoxin-like" evidence="3">
    <location>
        <begin position="1"/>
        <end position="67"/>
    </location>
</feature>
<dbReference type="RefSeq" id="WP_154530446.1">
    <property type="nucleotide sequence ID" value="NZ_JAQXTV010000026.1"/>
</dbReference>
<dbReference type="GO" id="GO:0003849">
    <property type="term" value="F:3-deoxy-7-phosphoheptulonate synthase activity"/>
    <property type="evidence" value="ECO:0007669"/>
    <property type="project" value="UniProtKB-EC"/>
</dbReference>
<evidence type="ECO:0000259" key="2">
    <source>
        <dbReference type="Pfam" id="PF00793"/>
    </source>
</evidence>
<organism evidence="4 5">
    <name type="scientific">Inconstantimicrobium porci</name>
    <dbReference type="NCBI Taxonomy" id="2652291"/>
    <lineage>
        <taxon>Bacteria</taxon>
        <taxon>Bacillati</taxon>
        <taxon>Bacillota</taxon>
        <taxon>Clostridia</taxon>
        <taxon>Eubacteriales</taxon>
        <taxon>Clostridiaceae</taxon>
        <taxon>Inconstantimicrobium</taxon>
    </lineage>
</organism>
<dbReference type="AlphaFoldDB" id="A0A7X2MWV6"/>
<accession>A0A7X2MWV6</accession>
<dbReference type="PANTHER" id="PTHR43018:SF3">
    <property type="entry name" value="CARBOXYSOME FORMATION PROTEIN"/>
    <property type="match status" value="1"/>
</dbReference>
<dbReference type="PANTHER" id="PTHR43018">
    <property type="entry name" value="PHOSPHO-2-DEHYDRO-3-DEOXYHEPTONATE ALDOLASE"/>
    <property type="match status" value="1"/>
</dbReference>
<dbReference type="InterPro" id="IPR041071">
    <property type="entry name" value="DAHP_snth_FXD"/>
</dbReference>
<dbReference type="Gene3D" id="3.30.70.1140">
    <property type="entry name" value="Phospho-2-dehydro-3-deoxyheptonate aldolase, domain 1"/>
    <property type="match status" value="1"/>
</dbReference>
<dbReference type="Proteomes" id="UP000460287">
    <property type="component" value="Unassembled WGS sequence"/>
</dbReference>
<name>A0A7X2MWV6_9CLOT</name>
<feature type="domain" description="DAHP synthetase I/KDSA" evidence="2">
    <location>
        <begin position="82"/>
        <end position="328"/>
    </location>
</feature>
<evidence type="ECO:0000313" key="4">
    <source>
        <dbReference type="EMBL" id="MSR90559.1"/>
    </source>
</evidence>
<dbReference type="InterPro" id="IPR013785">
    <property type="entry name" value="Aldolase_TIM"/>
</dbReference>
<dbReference type="InterPro" id="IPR052899">
    <property type="entry name" value="Class-I_DAHP_synthase"/>
</dbReference>
<dbReference type="Pfam" id="PF18152">
    <property type="entry name" value="DAHP_snth_FXD"/>
    <property type="match status" value="1"/>
</dbReference>
<dbReference type="SUPFAM" id="SSF51569">
    <property type="entry name" value="Aldolase"/>
    <property type="match status" value="1"/>
</dbReference>
<dbReference type="InterPro" id="IPR006218">
    <property type="entry name" value="DAHP1/KDSA"/>
</dbReference>
<proteinExistence type="predicted"/>
<dbReference type="EC" id="2.5.1.54" evidence="4"/>
<dbReference type="EMBL" id="VULX01000003">
    <property type="protein sequence ID" value="MSR90559.1"/>
    <property type="molecule type" value="Genomic_DNA"/>
</dbReference>
<dbReference type="NCBIfam" id="NF009239">
    <property type="entry name" value="PRK12595.1"/>
    <property type="match status" value="1"/>
</dbReference>
<sequence length="337" mass="36772">MVVILKQGTSKDEIVKITKNIEKRGLKVSTVVGDKLIVLGLIGDTSKVDSTILEANDCVERVLHVQEPFKRANRMFKPEDTIVDVNGVKIGGGHFGLIAGPCSVESEEQIIEIAKSVKKSGATMLRGGAFKPRTSPYSFQGLKDEGLDLLLKAKKATGLPIVTEIMSTDYLDRFANDVDVIQVGARNMQNFELLKELGKIRKPILLKRGLSATYEELLMSAEYIMAGGNDNVILCERGIRTFETYTRNTLDVAAIPVIKRLSHLPIIIDPSHSAGKWWLVEPLAKAAVAAGADGLIIEVHNDPANALCDGQQSIKPDKFDSLVQELKMIAKAVGKEI</sequence>
<evidence type="ECO:0000256" key="1">
    <source>
        <dbReference type="ARBA" id="ARBA00022679"/>
    </source>
</evidence>
<comment type="caution">
    <text evidence="4">The sequence shown here is derived from an EMBL/GenBank/DDBJ whole genome shotgun (WGS) entry which is preliminary data.</text>
</comment>
<evidence type="ECO:0000313" key="5">
    <source>
        <dbReference type="Proteomes" id="UP000460287"/>
    </source>
</evidence>
<keyword evidence="5" id="KW-1185">Reference proteome</keyword>
<dbReference type="NCBIfam" id="NF006421">
    <property type="entry name" value="PRK08673.1"/>
    <property type="match status" value="1"/>
</dbReference>
<gene>
    <name evidence="4" type="primary">aroF</name>
    <name evidence="4" type="ORF">FYJ33_03805</name>
</gene>
<reference evidence="4 5" key="1">
    <citation type="submission" date="2019-08" db="EMBL/GenBank/DDBJ databases">
        <title>In-depth cultivation of the pig gut microbiome towards novel bacterial diversity and tailored functional studies.</title>
        <authorList>
            <person name="Wylensek D."/>
            <person name="Hitch T.C.A."/>
            <person name="Clavel T."/>
        </authorList>
    </citation>
    <scope>NUCLEOTIDE SEQUENCE [LARGE SCALE GENOMIC DNA]</scope>
    <source>
        <strain evidence="4 5">WCA-383-APC-5B</strain>
    </source>
</reference>
<dbReference type="GO" id="GO:0009073">
    <property type="term" value="P:aromatic amino acid family biosynthetic process"/>
    <property type="evidence" value="ECO:0007669"/>
    <property type="project" value="InterPro"/>
</dbReference>
<protein>
    <submittedName>
        <fullName evidence="4">3-deoxy-7-phosphoheptulonate synthase</fullName>
        <ecNumber evidence="4">2.5.1.54</ecNumber>
    </submittedName>
</protein>